<evidence type="ECO:0000313" key="2">
    <source>
        <dbReference type="Proteomes" id="UP001595765"/>
    </source>
</evidence>
<dbReference type="Proteomes" id="UP001595765">
    <property type="component" value="Unassembled WGS sequence"/>
</dbReference>
<reference evidence="2" key="1">
    <citation type="journal article" date="2019" name="Int. J. Syst. Evol. Microbiol.">
        <title>The Global Catalogue of Microorganisms (GCM) 10K type strain sequencing project: providing services to taxonomists for standard genome sequencing and annotation.</title>
        <authorList>
            <consortium name="The Broad Institute Genomics Platform"/>
            <consortium name="The Broad Institute Genome Sequencing Center for Infectious Disease"/>
            <person name="Wu L."/>
            <person name="Ma J."/>
        </authorList>
    </citation>
    <scope>NUCLEOTIDE SEQUENCE [LARGE SCALE GENOMIC DNA]</scope>
    <source>
        <strain evidence="2">CGMCC 4.7237</strain>
    </source>
</reference>
<accession>A0ABV8HF23</accession>
<dbReference type="RefSeq" id="WP_386426130.1">
    <property type="nucleotide sequence ID" value="NZ_JBHSBB010000005.1"/>
</dbReference>
<evidence type="ECO:0000313" key="1">
    <source>
        <dbReference type="EMBL" id="MFC4030593.1"/>
    </source>
</evidence>
<gene>
    <name evidence="1" type="ORF">ACFO3J_03805</name>
</gene>
<dbReference type="EMBL" id="JBHSBB010000005">
    <property type="protein sequence ID" value="MFC4030593.1"/>
    <property type="molecule type" value="Genomic_DNA"/>
</dbReference>
<dbReference type="SUPFAM" id="SSF55729">
    <property type="entry name" value="Acyl-CoA N-acyltransferases (Nat)"/>
    <property type="match status" value="1"/>
</dbReference>
<dbReference type="InterPro" id="IPR016181">
    <property type="entry name" value="Acyl_CoA_acyltransferase"/>
</dbReference>
<organism evidence="1 2">
    <name type="scientific">Streptomyces polygonati</name>
    <dbReference type="NCBI Taxonomy" id="1617087"/>
    <lineage>
        <taxon>Bacteria</taxon>
        <taxon>Bacillati</taxon>
        <taxon>Actinomycetota</taxon>
        <taxon>Actinomycetes</taxon>
        <taxon>Kitasatosporales</taxon>
        <taxon>Streptomycetaceae</taxon>
        <taxon>Streptomyces</taxon>
    </lineage>
</organism>
<proteinExistence type="predicted"/>
<dbReference type="Gene3D" id="3.40.630.30">
    <property type="match status" value="1"/>
</dbReference>
<sequence length="235" mass="24713">MQVTALDPDHPLLDAVYDDLLVTAFPPDELITRDELRSGLAGGGMLGSLVVAHDRPVGVALGEFSADSGVLLLAYMSVRGDARSGGIGGLLMESAVRGSWQERLHPLITLAEIEHPAAHAADARRGDPSARLRFYARQGARALDTPYFQPALRPGAARVPGMLLGVLATAPSLAGATAIPSEPVRLFLTDYFVGTEGKVPDDAAARLLFEAVDRPGGIALLPMDDPALLPCAYDV</sequence>
<comment type="caution">
    <text evidence="1">The sequence shown here is derived from an EMBL/GenBank/DDBJ whole genome shotgun (WGS) entry which is preliminary data.</text>
</comment>
<protein>
    <submittedName>
        <fullName evidence="1">N-acetyltransferase</fullName>
    </submittedName>
</protein>
<name>A0ABV8HF23_9ACTN</name>
<keyword evidence="2" id="KW-1185">Reference proteome</keyword>